<reference evidence="1 2" key="1">
    <citation type="submission" date="2024-04" db="EMBL/GenBank/DDBJ databases">
        <title>Polymorphospora sp. isolated from Baiyangdian Lake in Xiong'an New Area.</title>
        <authorList>
            <person name="Zhang X."/>
            <person name="Liu J."/>
        </authorList>
    </citation>
    <scope>NUCLEOTIDE SEQUENCE [LARGE SCALE GENOMIC DNA]</scope>
    <source>
        <strain evidence="1 2">2-325</strain>
    </source>
</reference>
<dbReference type="RefSeq" id="WP_375733281.1">
    <property type="nucleotide sequence ID" value="NZ_JBCGDC010000011.1"/>
</dbReference>
<name>A0ABV5CKW1_9ACTN</name>
<dbReference type="EMBL" id="JBCGDC010000011">
    <property type="protein sequence ID" value="MFB6392565.1"/>
    <property type="molecule type" value="Genomic_DNA"/>
</dbReference>
<evidence type="ECO:0000313" key="2">
    <source>
        <dbReference type="Proteomes" id="UP001582793"/>
    </source>
</evidence>
<evidence type="ECO:0000313" key="1">
    <source>
        <dbReference type="EMBL" id="MFB6392565.1"/>
    </source>
</evidence>
<protein>
    <submittedName>
        <fullName evidence="1">Uncharacterized protein</fullName>
    </submittedName>
</protein>
<dbReference type="Proteomes" id="UP001582793">
    <property type="component" value="Unassembled WGS sequence"/>
</dbReference>
<organism evidence="1 2">
    <name type="scientific">Polymorphospora lycopeni</name>
    <dbReference type="NCBI Taxonomy" id="3140240"/>
    <lineage>
        <taxon>Bacteria</taxon>
        <taxon>Bacillati</taxon>
        <taxon>Actinomycetota</taxon>
        <taxon>Actinomycetes</taxon>
        <taxon>Micromonosporales</taxon>
        <taxon>Micromonosporaceae</taxon>
        <taxon>Polymorphospora</taxon>
    </lineage>
</organism>
<comment type="caution">
    <text evidence="1">The sequence shown here is derived from an EMBL/GenBank/DDBJ whole genome shotgun (WGS) entry which is preliminary data.</text>
</comment>
<accession>A0ABV5CKW1</accession>
<gene>
    <name evidence="1" type="ORF">AAFH96_05535</name>
</gene>
<sequence>MAERERCRPLVDDNGQVVASVRGSGELPEEARRALLNVVEAAKRLQAEQDAADPSRIVRWEEGQQRIRERVARWRREDGDW</sequence>
<proteinExistence type="predicted"/>
<keyword evidence="2" id="KW-1185">Reference proteome</keyword>